<feature type="transmembrane region" description="Helical" evidence="9">
    <location>
        <begin position="174"/>
        <end position="195"/>
    </location>
</feature>
<evidence type="ECO:0000256" key="7">
    <source>
        <dbReference type="ARBA" id="ARBA00023012"/>
    </source>
</evidence>
<feature type="transmembrane region" description="Helical" evidence="9">
    <location>
        <begin position="233"/>
        <end position="252"/>
    </location>
</feature>
<keyword evidence="3" id="KW-0808">Transferase</keyword>
<comment type="subcellular location">
    <subcellularLocation>
        <location evidence="1">Cell membrane</location>
        <topology evidence="1">Multi-pass membrane protein</topology>
    </subcellularLocation>
</comment>
<evidence type="ECO:0000256" key="6">
    <source>
        <dbReference type="ARBA" id="ARBA00022989"/>
    </source>
</evidence>
<name>A0A0A0J7D3_9MICO</name>
<dbReference type="Proteomes" id="UP000030002">
    <property type="component" value="Unassembled WGS sequence"/>
</dbReference>
<dbReference type="EMBL" id="AVPJ01000009">
    <property type="protein sequence ID" value="KGN31962.1"/>
    <property type="molecule type" value="Genomic_DNA"/>
</dbReference>
<dbReference type="GO" id="GO:0000155">
    <property type="term" value="F:phosphorelay sensor kinase activity"/>
    <property type="evidence" value="ECO:0007669"/>
    <property type="project" value="InterPro"/>
</dbReference>
<dbReference type="GO" id="GO:0046983">
    <property type="term" value="F:protein dimerization activity"/>
    <property type="evidence" value="ECO:0007669"/>
    <property type="project" value="InterPro"/>
</dbReference>
<protein>
    <recommendedName>
        <fullName evidence="11">Histidine kinase domain-containing protein</fullName>
    </recommendedName>
</protein>
<accession>A0A0A0J7D3</accession>
<feature type="transmembrane region" description="Helical" evidence="9">
    <location>
        <begin position="272"/>
        <end position="291"/>
    </location>
</feature>
<dbReference type="STRING" id="1385520.N802_19280"/>
<evidence type="ECO:0000259" key="11">
    <source>
        <dbReference type="PROSITE" id="PS50109"/>
    </source>
</evidence>
<dbReference type="PANTHER" id="PTHR24421:SF37">
    <property type="entry name" value="SENSOR HISTIDINE KINASE NARS"/>
    <property type="match status" value="1"/>
</dbReference>
<feature type="transmembrane region" description="Helical" evidence="9">
    <location>
        <begin position="37"/>
        <end position="56"/>
    </location>
</feature>
<feature type="chain" id="PRO_5039407548" description="Histidine kinase domain-containing protein" evidence="10">
    <location>
        <begin position="28"/>
        <end position="660"/>
    </location>
</feature>
<dbReference type="Pfam" id="PF02518">
    <property type="entry name" value="HATPase_c"/>
    <property type="match status" value="1"/>
</dbReference>
<evidence type="ECO:0000256" key="1">
    <source>
        <dbReference type="ARBA" id="ARBA00004651"/>
    </source>
</evidence>
<dbReference type="InterPro" id="IPR003594">
    <property type="entry name" value="HATPase_dom"/>
</dbReference>
<dbReference type="eggNOG" id="COG4585">
    <property type="taxonomic scope" value="Bacteria"/>
</dbReference>
<dbReference type="Gene3D" id="1.20.5.1930">
    <property type="match status" value="1"/>
</dbReference>
<dbReference type="SUPFAM" id="SSF55874">
    <property type="entry name" value="ATPase domain of HSP90 chaperone/DNA topoisomerase II/histidine kinase"/>
    <property type="match status" value="1"/>
</dbReference>
<reference evidence="12 13" key="1">
    <citation type="submission" date="2013-08" db="EMBL/GenBank/DDBJ databases">
        <title>The genome sequence of Knoellia sinensis.</title>
        <authorList>
            <person name="Zhu W."/>
            <person name="Wang G."/>
        </authorList>
    </citation>
    <scope>NUCLEOTIDE SEQUENCE [LARGE SCALE GENOMIC DNA]</scope>
    <source>
        <strain evidence="12 13">KCTC 19936</strain>
    </source>
</reference>
<sequence length="660" mass="68396">MRTVRAVLTLAVAALAVAGALTPPVVAAASRGGLDHAAIALVIATYAVVGTAIELARSGHAVGRLMLVGAAAWGVGEALIALAIADGGPEGSGAALGGVVGTAARGLGWLLLVVGLPLFFPDGKPPRYAVRLAAAGIGLFLAGTLLAPEPLETRLSGVDNPIGLPAGWRLAADLMAVGALAVAFASLVLAVVGLVRRWRRGDALERQQLLIFALAIAPPLVLLPLMATPWVDPWMFAVVTVPVPLAVGVALLQRRLYDVHLAANRSLTYAGLTVVLAGIYALVVGGVGAMLSDRGAAWLPWVAAGVVAMAFSPLRESLQRGANRLTYGRWAAPAEVLADTGRRLADAADGRALLTSLTDELVTGLGLDHAEITDVGGHSLASSGRAGGRQGRLELTAYGLRVGELHWSGRELRVGDRRLLEDVARQLGGVVHSAGLVDALRAAQERLVTAREHERRRLRRDLHDGLGPALAGLGFEVDAVANLVRDGQAVDDRLEHLRSGLRGTVVEVRRIVDGLRPPALDDLGLFGAVAQLGHELAGGAGLDLELALPTARPSLPAVVEVVAYRVAQEALTNVVRHSGATSCRVAANLTDGLLALEVRDDGRGPADHVRDDTEGAHSAGVGLMSMRERAGEIGGRVEVRALLRGTSVTLRLPVRAGVTA</sequence>
<dbReference type="Pfam" id="PF07730">
    <property type="entry name" value="HisKA_3"/>
    <property type="match status" value="1"/>
</dbReference>
<keyword evidence="4 9" id="KW-0812">Transmembrane</keyword>
<dbReference type="RefSeq" id="WP_035916768.1">
    <property type="nucleotide sequence ID" value="NZ_AVPJ01000009.1"/>
</dbReference>
<evidence type="ECO:0000256" key="2">
    <source>
        <dbReference type="ARBA" id="ARBA00022475"/>
    </source>
</evidence>
<dbReference type="InterPro" id="IPR005467">
    <property type="entry name" value="His_kinase_dom"/>
</dbReference>
<dbReference type="AlphaFoldDB" id="A0A0A0J7D3"/>
<evidence type="ECO:0000313" key="12">
    <source>
        <dbReference type="EMBL" id="KGN31962.1"/>
    </source>
</evidence>
<feature type="transmembrane region" description="Helical" evidence="9">
    <location>
        <begin position="207"/>
        <end position="227"/>
    </location>
</feature>
<dbReference type="InterPro" id="IPR050482">
    <property type="entry name" value="Sensor_HK_TwoCompSys"/>
</dbReference>
<dbReference type="GO" id="GO:0005886">
    <property type="term" value="C:plasma membrane"/>
    <property type="evidence" value="ECO:0007669"/>
    <property type="project" value="UniProtKB-SubCell"/>
</dbReference>
<organism evidence="12 13">
    <name type="scientific">Knoellia sinensis KCTC 19936</name>
    <dbReference type="NCBI Taxonomy" id="1385520"/>
    <lineage>
        <taxon>Bacteria</taxon>
        <taxon>Bacillati</taxon>
        <taxon>Actinomycetota</taxon>
        <taxon>Actinomycetes</taxon>
        <taxon>Micrococcales</taxon>
        <taxon>Intrasporangiaceae</taxon>
        <taxon>Knoellia</taxon>
    </lineage>
</organism>
<keyword evidence="10" id="KW-0732">Signal</keyword>
<keyword evidence="8 9" id="KW-0472">Membrane</keyword>
<keyword evidence="7" id="KW-0902">Two-component regulatory system</keyword>
<comment type="caution">
    <text evidence="12">The sequence shown here is derived from an EMBL/GenBank/DDBJ whole genome shotgun (WGS) entry which is preliminary data.</text>
</comment>
<feature type="transmembrane region" description="Helical" evidence="9">
    <location>
        <begin position="297"/>
        <end position="314"/>
    </location>
</feature>
<dbReference type="Gene3D" id="3.30.565.10">
    <property type="entry name" value="Histidine kinase-like ATPase, C-terminal domain"/>
    <property type="match status" value="1"/>
</dbReference>
<dbReference type="PANTHER" id="PTHR24421">
    <property type="entry name" value="NITRATE/NITRITE SENSOR PROTEIN NARX-RELATED"/>
    <property type="match status" value="1"/>
</dbReference>
<feature type="transmembrane region" description="Helical" evidence="9">
    <location>
        <begin position="65"/>
        <end position="85"/>
    </location>
</feature>
<feature type="transmembrane region" description="Helical" evidence="9">
    <location>
        <begin position="91"/>
        <end position="116"/>
    </location>
</feature>
<dbReference type="InterPro" id="IPR011712">
    <property type="entry name" value="Sig_transdc_His_kin_sub3_dim/P"/>
</dbReference>
<evidence type="ECO:0000313" key="13">
    <source>
        <dbReference type="Proteomes" id="UP000030002"/>
    </source>
</evidence>
<feature type="transmembrane region" description="Helical" evidence="9">
    <location>
        <begin position="128"/>
        <end position="147"/>
    </location>
</feature>
<proteinExistence type="predicted"/>
<keyword evidence="5" id="KW-0418">Kinase</keyword>
<evidence type="ECO:0000256" key="5">
    <source>
        <dbReference type="ARBA" id="ARBA00022777"/>
    </source>
</evidence>
<evidence type="ECO:0000256" key="3">
    <source>
        <dbReference type="ARBA" id="ARBA00022679"/>
    </source>
</evidence>
<dbReference type="OrthoDB" id="227596at2"/>
<dbReference type="PROSITE" id="PS50109">
    <property type="entry name" value="HIS_KIN"/>
    <property type="match status" value="1"/>
</dbReference>
<gene>
    <name evidence="12" type="ORF">N802_19280</name>
</gene>
<dbReference type="InterPro" id="IPR036890">
    <property type="entry name" value="HATPase_C_sf"/>
</dbReference>
<dbReference type="SMART" id="SM00387">
    <property type="entry name" value="HATPase_c"/>
    <property type="match status" value="1"/>
</dbReference>
<keyword evidence="2" id="KW-1003">Cell membrane</keyword>
<keyword evidence="6 9" id="KW-1133">Transmembrane helix</keyword>
<feature type="domain" description="Histidine kinase" evidence="11">
    <location>
        <begin position="565"/>
        <end position="656"/>
    </location>
</feature>
<evidence type="ECO:0000256" key="8">
    <source>
        <dbReference type="ARBA" id="ARBA00023136"/>
    </source>
</evidence>
<evidence type="ECO:0000256" key="4">
    <source>
        <dbReference type="ARBA" id="ARBA00022692"/>
    </source>
</evidence>
<feature type="signal peptide" evidence="10">
    <location>
        <begin position="1"/>
        <end position="27"/>
    </location>
</feature>
<dbReference type="CDD" id="cd16917">
    <property type="entry name" value="HATPase_UhpB-NarQ-NarX-like"/>
    <property type="match status" value="1"/>
</dbReference>
<evidence type="ECO:0000256" key="9">
    <source>
        <dbReference type="SAM" id="Phobius"/>
    </source>
</evidence>
<evidence type="ECO:0000256" key="10">
    <source>
        <dbReference type="SAM" id="SignalP"/>
    </source>
</evidence>
<keyword evidence="13" id="KW-1185">Reference proteome</keyword>